<feature type="compositionally biased region" description="Low complexity" evidence="1">
    <location>
        <begin position="69"/>
        <end position="80"/>
    </location>
</feature>
<reference evidence="2 3" key="1">
    <citation type="journal article" date="2023" name="Plants (Basel)">
        <title>Bridging the Gap: Combining Genomics and Transcriptomics Approaches to Understand Stylosanthes scabra, an Orphan Legume from the Brazilian Caatinga.</title>
        <authorList>
            <person name="Ferreira-Neto J.R.C."/>
            <person name="da Silva M.D."/>
            <person name="Binneck E."/>
            <person name="de Melo N.F."/>
            <person name="da Silva R.H."/>
            <person name="de Melo A.L.T.M."/>
            <person name="Pandolfi V."/>
            <person name="Bustamante F.O."/>
            <person name="Brasileiro-Vidal A.C."/>
            <person name="Benko-Iseppon A.M."/>
        </authorList>
    </citation>
    <scope>NUCLEOTIDE SEQUENCE [LARGE SCALE GENOMIC DNA]</scope>
    <source>
        <tissue evidence="2">Leaves</tissue>
    </source>
</reference>
<accession>A0ABU6TX09</accession>
<organism evidence="2 3">
    <name type="scientific">Stylosanthes scabra</name>
    <dbReference type="NCBI Taxonomy" id="79078"/>
    <lineage>
        <taxon>Eukaryota</taxon>
        <taxon>Viridiplantae</taxon>
        <taxon>Streptophyta</taxon>
        <taxon>Embryophyta</taxon>
        <taxon>Tracheophyta</taxon>
        <taxon>Spermatophyta</taxon>
        <taxon>Magnoliopsida</taxon>
        <taxon>eudicotyledons</taxon>
        <taxon>Gunneridae</taxon>
        <taxon>Pentapetalae</taxon>
        <taxon>rosids</taxon>
        <taxon>fabids</taxon>
        <taxon>Fabales</taxon>
        <taxon>Fabaceae</taxon>
        <taxon>Papilionoideae</taxon>
        <taxon>50 kb inversion clade</taxon>
        <taxon>dalbergioids sensu lato</taxon>
        <taxon>Dalbergieae</taxon>
        <taxon>Pterocarpus clade</taxon>
        <taxon>Stylosanthes</taxon>
    </lineage>
</organism>
<comment type="caution">
    <text evidence="2">The sequence shown here is derived from an EMBL/GenBank/DDBJ whole genome shotgun (WGS) entry which is preliminary data.</text>
</comment>
<sequence>MDTALLLYTLMNGGRIHLGRILNKSMYQATTGAKDKRLAFPKIKKKARKPDLPQAVPPPIPPPIHEPQEQPATSSAAAAQLAPLTPTQALSWTNLFNKLLKKLRRRKKELRNTQYMIRTANPGMEFPALILVSSSDSDNEDYG</sequence>
<dbReference type="Proteomes" id="UP001341840">
    <property type="component" value="Unassembled WGS sequence"/>
</dbReference>
<evidence type="ECO:0000313" key="2">
    <source>
        <dbReference type="EMBL" id="MED6153420.1"/>
    </source>
</evidence>
<evidence type="ECO:0000256" key="1">
    <source>
        <dbReference type="SAM" id="MobiDB-lite"/>
    </source>
</evidence>
<proteinExistence type="predicted"/>
<feature type="compositionally biased region" description="Pro residues" evidence="1">
    <location>
        <begin position="55"/>
        <end position="65"/>
    </location>
</feature>
<protein>
    <submittedName>
        <fullName evidence="2">Uncharacterized protein</fullName>
    </submittedName>
</protein>
<feature type="region of interest" description="Disordered" evidence="1">
    <location>
        <begin position="38"/>
        <end position="80"/>
    </location>
</feature>
<dbReference type="EMBL" id="JASCZI010093660">
    <property type="protein sequence ID" value="MED6153420.1"/>
    <property type="molecule type" value="Genomic_DNA"/>
</dbReference>
<name>A0ABU6TX09_9FABA</name>
<gene>
    <name evidence="2" type="ORF">PIB30_101834</name>
</gene>
<evidence type="ECO:0000313" key="3">
    <source>
        <dbReference type="Proteomes" id="UP001341840"/>
    </source>
</evidence>
<keyword evidence="3" id="KW-1185">Reference proteome</keyword>